<reference evidence="2" key="1">
    <citation type="journal article" date="2022" name="Mol. Ecol. Resour.">
        <title>The genomes of chicory, endive, great burdock and yacon provide insights into Asteraceae palaeo-polyploidization history and plant inulin production.</title>
        <authorList>
            <person name="Fan W."/>
            <person name="Wang S."/>
            <person name="Wang H."/>
            <person name="Wang A."/>
            <person name="Jiang F."/>
            <person name="Liu H."/>
            <person name="Zhao H."/>
            <person name="Xu D."/>
            <person name="Zhang Y."/>
        </authorList>
    </citation>
    <scope>NUCLEOTIDE SEQUENCE [LARGE SCALE GENOMIC DNA]</scope>
    <source>
        <strain evidence="2">cv. Yunnan</strain>
    </source>
</reference>
<gene>
    <name evidence="1" type="ORF">L1987_77960</name>
</gene>
<name>A0ACB8ZCD8_9ASTR</name>
<dbReference type="EMBL" id="CM042043">
    <property type="protein sequence ID" value="KAI3694974.1"/>
    <property type="molecule type" value="Genomic_DNA"/>
</dbReference>
<sequence length="123" mass="13882">MVEDPATDSVATDSVVSWSRGRNSFVVWDSHKFSTTLLPMYFKHSNFSSFIRQLNTCIMSEEADGGKNIPPLSMVEFVPPTHVKISWIDKKISFSKPSEVDEVLTLFCKFISEKAPKFCELVG</sequence>
<keyword evidence="2" id="KW-1185">Reference proteome</keyword>
<protein>
    <submittedName>
        <fullName evidence="1">Uncharacterized protein</fullName>
    </submittedName>
</protein>
<accession>A0ACB8ZCD8</accession>
<evidence type="ECO:0000313" key="1">
    <source>
        <dbReference type="EMBL" id="KAI3694974.1"/>
    </source>
</evidence>
<dbReference type="Proteomes" id="UP001056120">
    <property type="component" value="Linkage Group LG26"/>
</dbReference>
<organism evidence="1 2">
    <name type="scientific">Smallanthus sonchifolius</name>
    <dbReference type="NCBI Taxonomy" id="185202"/>
    <lineage>
        <taxon>Eukaryota</taxon>
        <taxon>Viridiplantae</taxon>
        <taxon>Streptophyta</taxon>
        <taxon>Embryophyta</taxon>
        <taxon>Tracheophyta</taxon>
        <taxon>Spermatophyta</taxon>
        <taxon>Magnoliopsida</taxon>
        <taxon>eudicotyledons</taxon>
        <taxon>Gunneridae</taxon>
        <taxon>Pentapetalae</taxon>
        <taxon>asterids</taxon>
        <taxon>campanulids</taxon>
        <taxon>Asterales</taxon>
        <taxon>Asteraceae</taxon>
        <taxon>Asteroideae</taxon>
        <taxon>Heliantheae alliance</taxon>
        <taxon>Millerieae</taxon>
        <taxon>Smallanthus</taxon>
    </lineage>
</organism>
<comment type="caution">
    <text evidence="1">The sequence shown here is derived from an EMBL/GenBank/DDBJ whole genome shotgun (WGS) entry which is preliminary data.</text>
</comment>
<proteinExistence type="predicted"/>
<evidence type="ECO:0000313" key="2">
    <source>
        <dbReference type="Proteomes" id="UP001056120"/>
    </source>
</evidence>
<reference evidence="1 2" key="2">
    <citation type="journal article" date="2022" name="Mol. Ecol. Resour.">
        <title>The genomes of chicory, endive, great burdock and yacon provide insights into Asteraceae paleo-polyploidization history and plant inulin production.</title>
        <authorList>
            <person name="Fan W."/>
            <person name="Wang S."/>
            <person name="Wang H."/>
            <person name="Wang A."/>
            <person name="Jiang F."/>
            <person name="Liu H."/>
            <person name="Zhao H."/>
            <person name="Xu D."/>
            <person name="Zhang Y."/>
        </authorList>
    </citation>
    <scope>NUCLEOTIDE SEQUENCE [LARGE SCALE GENOMIC DNA]</scope>
    <source>
        <strain evidence="2">cv. Yunnan</strain>
        <tissue evidence="1">Leaves</tissue>
    </source>
</reference>